<dbReference type="InterPro" id="IPR025310">
    <property type="entry name" value="DUF4164"/>
</dbReference>
<name>A0A0F5FDA1_9HYPH</name>
<gene>
    <name evidence="1" type="ORF">VE25_21000</name>
</gene>
<dbReference type="PATRIC" id="fig|443610.3.peg.2528"/>
<reference evidence="1 2" key="1">
    <citation type="submission" date="2015-03" db="EMBL/GenBank/DDBJ databases">
        <authorList>
            <person name="Hassan Y.I."/>
            <person name="Lepp D."/>
            <person name="Li X.-Z."/>
            <person name="Zhou T."/>
        </authorList>
    </citation>
    <scope>NUCLEOTIDE SEQUENCE [LARGE SCALE GENOMIC DNA]</scope>
    <source>
        <strain evidence="1 2">BD-c194</strain>
    </source>
</reference>
<accession>A0A0F5FDA1</accession>
<sequence length="84" mass="9424">MEAAIARLDGAIGRLDTSLEHLRARMRTLTRIEVDTRQLINERAKLASDLDKASARAKRLDDSAHEVSRRLVEAMETVRAVLAK</sequence>
<protein>
    <recommendedName>
        <fullName evidence="3">Tropomyosin</fullName>
    </recommendedName>
</protein>
<evidence type="ECO:0000313" key="2">
    <source>
        <dbReference type="Proteomes" id="UP000033632"/>
    </source>
</evidence>
<dbReference type="STRING" id="443610.VE25_21000"/>
<dbReference type="Pfam" id="PF13747">
    <property type="entry name" value="DUF4164"/>
    <property type="match status" value="1"/>
</dbReference>
<evidence type="ECO:0000313" key="1">
    <source>
        <dbReference type="EMBL" id="KKB06831.1"/>
    </source>
</evidence>
<evidence type="ECO:0008006" key="3">
    <source>
        <dbReference type="Google" id="ProtNLM"/>
    </source>
</evidence>
<dbReference type="EMBL" id="JZEX01000199">
    <property type="protein sequence ID" value="KKB06831.1"/>
    <property type="molecule type" value="Genomic_DNA"/>
</dbReference>
<comment type="caution">
    <text evidence="1">The sequence shown here is derived from an EMBL/GenBank/DDBJ whole genome shotgun (WGS) entry which is preliminary data.</text>
</comment>
<dbReference type="AlphaFoldDB" id="A0A0F5FDA1"/>
<proteinExistence type="predicted"/>
<keyword evidence="2" id="KW-1185">Reference proteome</keyword>
<organism evidence="1 2">
    <name type="scientific">Devosia geojensis</name>
    <dbReference type="NCBI Taxonomy" id="443610"/>
    <lineage>
        <taxon>Bacteria</taxon>
        <taxon>Pseudomonadati</taxon>
        <taxon>Pseudomonadota</taxon>
        <taxon>Alphaproteobacteria</taxon>
        <taxon>Hyphomicrobiales</taxon>
        <taxon>Devosiaceae</taxon>
        <taxon>Devosia</taxon>
    </lineage>
</organism>
<dbReference type="Proteomes" id="UP000033632">
    <property type="component" value="Unassembled WGS sequence"/>
</dbReference>